<sequence length="261" mass="28556">MRGQRFQPADAGLLIGLGIRRGGRQHDHQPIAVQRSHGHQPEALGVLAQPAEVLVVRHRPDRNHHRRLRVPAQRGRPRQQVFVRVGPHHRVHDERLDPLVPAAPGFGRSRVDLGRSERDLSRIVQDGGLQHGTVTSRHQLTDLRLHHIDRGAYQIDRLVQVDLASEGTRRDVEDPSRVEIGLGIVGEPVDESVDALVGDHAHPGTLLGAQIRIPGVADLHLRDDRRAHPAGLGGQSLGNGGAGAGGRYERPAGTRRGFHGH</sequence>
<dbReference type="EMBL" id="VSSQ01009222">
    <property type="protein sequence ID" value="MPM41038.1"/>
    <property type="molecule type" value="Genomic_DNA"/>
</dbReference>
<name>A0A644ZL17_9ZZZZ</name>
<feature type="region of interest" description="Disordered" evidence="1">
    <location>
        <begin position="226"/>
        <end position="261"/>
    </location>
</feature>
<comment type="caution">
    <text evidence="2">The sequence shown here is derived from an EMBL/GenBank/DDBJ whole genome shotgun (WGS) entry which is preliminary data.</text>
</comment>
<reference evidence="2" key="1">
    <citation type="submission" date="2019-08" db="EMBL/GenBank/DDBJ databases">
        <authorList>
            <person name="Kucharzyk K."/>
            <person name="Murdoch R.W."/>
            <person name="Higgins S."/>
            <person name="Loffler F."/>
        </authorList>
    </citation>
    <scope>NUCLEOTIDE SEQUENCE</scope>
</reference>
<evidence type="ECO:0000313" key="2">
    <source>
        <dbReference type="EMBL" id="MPM41038.1"/>
    </source>
</evidence>
<gene>
    <name evidence="2" type="ORF">SDC9_87687</name>
</gene>
<dbReference type="AlphaFoldDB" id="A0A644ZL17"/>
<accession>A0A644ZL17</accession>
<protein>
    <submittedName>
        <fullName evidence="2">Uncharacterized protein</fullName>
    </submittedName>
</protein>
<organism evidence="2">
    <name type="scientific">bioreactor metagenome</name>
    <dbReference type="NCBI Taxonomy" id="1076179"/>
    <lineage>
        <taxon>unclassified sequences</taxon>
        <taxon>metagenomes</taxon>
        <taxon>ecological metagenomes</taxon>
    </lineage>
</organism>
<feature type="compositionally biased region" description="Gly residues" evidence="1">
    <location>
        <begin position="231"/>
        <end position="246"/>
    </location>
</feature>
<evidence type="ECO:0000256" key="1">
    <source>
        <dbReference type="SAM" id="MobiDB-lite"/>
    </source>
</evidence>
<proteinExistence type="predicted"/>